<gene>
    <name evidence="1" type="ORF">PPRIM_AZ9-3.1.T0110008</name>
</gene>
<evidence type="ECO:0000313" key="2">
    <source>
        <dbReference type="Proteomes" id="UP000688137"/>
    </source>
</evidence>
<accession>A0A8S1JZ55</accession>
<dbReference type="Proteomes" id="UP000688137">
    <property type="component" value="Unassembled WGS sequence"/>
</dbReference>
<comment type="caution">
    <text evidence="1">The sequence shown here is derived from an EMBL/GenBank/DDBJ whole genome shotgun (WGS) entry which is preliminary data.</text>
</comment>
<dbReference type="EMBL" id="CAJJDM010000008">
    <property type="protein sequence ID" value="CAD8046629.1"/>
    <property type="molecule type" value="Genomic_DNA"/>
</dbReference>
<evidence type="ECO:0000313" key="1">
    <source>
        <dbReference type="EMBL" id="CAD8046629.1"/>
    </source>
</evidence>
<organism evidence="1 2">
    <name type="scientific">Paramecium primaurelia</name>
    <dbReference type="NCBI Taxonomy" id="5886"/>
    <lineage>
        <taxon>Eukaryota</taxon>
        <taxon>Sar</taxon>
        <taxon>Alveolata</taxon>
        <taxon>Ciliophora</taxon>
        <taxon>Intramacronucleata</taxon>
        <taxon>Oligohymenophorea</taxon>
        <taxon>Peniculida</taxon>
        <taxon>Parameciidae</taxon>
        <taxon>Paramecium</taxon>
    </lineage>
</organism>
<keyword evidence="2" id="KW-1185">Reference proteome</keyword>
<name>A0A8S1JZ55_PARPR</name>
<dbReference type="AlphaFoldDB" id="A0A8S1JZ55"/>
<proteinExistence type="predicted"/>
<reference evidence="1" key="1">
    <citation type="submission" date="2021-01" db="EMBL/GenBank/DDBJ databases">
        <authorList>
            <consortium name="Genoscope - CEA"/>
            <person name="William W."/>
        </authorList>
    </citation>
    <scope>NUCLEOTIDE SEQUENCE</scope>
</reference>
<protein>
    <submittedName>
        <fullName evidence="1">Uncharacterized protein</fullName>
    </submittedName>
</protein>
<sequence>MKRQVIDYKTDNFLLIIDKLEQDFTKKVDVEELENQIQLGVVNSIFNILNNNKELENNLDPAIKDILQMMEIEKPNIIQDDIYFEAKQMFL</sequence>